<keyword evidence="1 2" id="KW-0807">Transducer</keyword>
<evidence type="ECO:0000256" key="1">
    <source>
        <dbReference type="ARBA" id="ARBA00023224"/>
    </source>
</evidence>
<name>A0A1E3L972_9BACL</name>
<dbReference type="STRING" id="1886670.PTI45_00879"/>
<dbReference type="PATRIC" id="fig|1886670.3.peg.900"/>
<gene>
    <name evidence="4" type="ORF">PTI45_00879</name>
</gene>
<dbReference type="PANTHER" id="PTHR32089">
    <property type="entry name" value="METHYL-ACCEPTING CHEMOTAXIS PROTEIN MCPB"/>
    <property type="match status" value="1"/>
</dbReference>
<proteinExistence type="predicted"/>
<comment type="caution">
    <text evidence="4">The sequence shown here is derived from an EMBL/GenBank/DDBJ whole genome shotgun (WGS) entry which is preliminary data.</text>
</comment>
<evidence type="ECO:0000313" key="5">
    <source>
        <dbReference type="Proteomes" id="UP000094578"/>
    </source>
</evidence>
<dbReference type="AlphaFoldDB" id="A0A1E3L972"/>
<dbReference type="PROSITE" id="PS50111">
    <property type="entry name" value="CHEMOTAXIS_TRANSDUC_2"/>
    <property type="match status" value="1"/>
</dbReference>
<dbReference type="EMBL" id="MDER01000029">
    <property type="protein sequence ID" value="ODP29725.1"/>
    <property type="molecule type" value="Genomic_DNA"/>
</dbReference>
<accession>A0A1E3L972</accession>
<dbReference type="GO" id="GO:0016020">
    <property type="term" value="C:membrane"/>
    <property type="evidence" value="ECO:0007669"/>
    <property type="project" value="InterPro"/>
</dbReference>
<dbReference type="Proteomes" id="UP000094578">
    <property type="component" value="Unassembled WGS sequence"/>
</dbReference>
<evidence type="ECO:0000313" key="4">
    <source>
        <dbReference type="EMBL" id="ODP29725.1"/>
    </source>
</evidence>
<feature type="domain" description="Methyl-accepting transducer" evidence="3">
    <location>
        <begin position="149"/>
        <end position="299"/>
    </location>
</feature>
<dbReference type="SMART" id="SM00283">
    <property type="entry name" value="MA"/>
    <property type="match status" value="1"/>
</dbReference>
<reference evidence="4 5" key="1">
    <citation type="submission" date="2016-08" db="EMBL/GenBank/DDBJ databases">
        <title>Genome sequencing of Paenibacillus sp. TI45-13ar, isolated from Korean traditional nuruk.</title>
        <authorList>
            <person name="Kim S.-J."/>
        </authorList>
    </citation>
    <scope>NUCLEOTIDE SEQUENCE [LARGE SCALE GENOMIC DNA]</scope>
    <source>
        <strain evidence="4 5">TI45-13ar</strain>
    </source>
</reference>
<protein>
    <submittedName>
        <fullName evidence="4">Putative sensory transducer protein YfmS</fullName>
    </submittedName>
</protein>
<dbReference type="Pfam" id="PF00015">
    <property type="entry name" value="MCPsignal"/>
    <property type="match status" value="1"/>
</dbReference>
<dbReference type="Gene3D" id="1.10.287.950">
    <property type="entry name" value="Methyl-accepting chemotaxis protein"/>
    <property type="match status" value="1"/>
</dbReference>
<dbReference type="PANTHER" id="PTHR32089:SF112">
    <property type="entry name" value="LYSOZYME-LIKE PROTEIN-RELATED"/>
    <property type="match status" value="1"/>
</dbReference>
<dbReference type="InterPro" id="IPR029151">
    <property type="entry name" value="Sensor-like_sf"/>
</dbReference>
<dbReference type="RefSeq" id="WP_241669332.1">
    <property type="nucleotide sequence ID" value="NZ_MDER01000029.1"/>
</dbReference>
<dbReference type="SUPFAM" id="SSF103190">
    <property type="entry name" value="Sensory domain-like"/>
    <property type="match status" value="1"/>
</dbReference>
<sequence length="299" mass="32433">MSNESSNQINNNGNYEISGHGSISIVDMMVICMQYFEKIVGNDIMLGVCDLKEFKYYRPAKELDLGLRPGTPISPDDNNLRAALVDGISSVSRVPASAYGFELDAASVPIKDANGKVIGALATAYTLQHNELLGNFTVDLETISAQLSDMVQTIAAQSQQLSATTTDIQSNTRQAVENSKDVNKVAGFIREISEQTNLLGLNAAIEAARVGEAGAGFGVVASEVRKLSVDTKQATQNIEKSLSSVQQSIQYMEQEISAIATSSHEQAHLVNEFSEVVDSLTQMSHKFKKFTDEFLQSRL</sequence>
<dbReference type="SUPFAM" id="SSF58104">
    <property type="entry name" value="Methyl-accepting chemotaxis protein (MCP) signaling domain"/>
    <property type="match status" value="1"/>
</dbReference>
<evidence type="ECO:0000259" key="3">
    <source>
        <dbReference type="PROSITE" id="PS50111"/>
    </source>
</evidence>
<organism evidence="4 5">
    <name type="scientific">Paenibacillus nuruki</name>
    <dbReference type="NCBI Taxonomy" id="1886670"/>
    <lineage>
        <taxon>Bacteria</taxon>
        <taxon>Bacillati</taxon>
        <taxon>Bacillota</taxon>
        <taxon>Bacilli</taxon>
        <taxon>Bacillales</taxon>
        <taxon>Paenibacillaceae</taxon>
        <taxon>Paenibacillus</taxon>
    </lineage>
</organism>
<keyword evidence="5" id="KW-1185">Reference proteome</keyword>
<dbReference type="InterPro" id="IPR004089">
    <property type="entry name" value="MCPsignal_dom"/>
</dbReference>
<dbReference type="GO" id="GO:0007165">
    <property type="term" value="P:signal transduction"/>
    <property type="evidence" value="ECO:0007669"/>
    <property type="project" value="UniProtKB-KW"/>
</dbReference>
<evidence type="ECO:0000256" key="2">
    <source>
        <dbReference type="PROSITE-ProRule" id="PRU00284"/>
    </source>
</evidence>